<dbReference type="STRING" id="1233.SAMN05216387_101397"/>
<keyword evidence="1" id="KW-0812">Transmembrane</keyword>
<feature type="transmembrane region" description="Helical" evidence="1">
    <location>
        <begin position="57"/>
        <end position="76"/>
    </location>
</feature>
<keyword evidence="1" id="KW-1133">Transmembrane helix</keyword>
<feature type="domain" description="PelD GGDEF" evidence="2">
    <location>
        <begin position="316"/>
        <end position="395"/>
    </location>
</feature>
<dbReference type="SUPFAM" id="SSF55781">
    <property type="entry name" value="GAF domain-like"/>
    <property type="match status" value="1"/>
</dbReference>
<dbReference type="InterPro" id="IPR029016">
    <property type="entry name" value="GAF-like_dom_sf"/>
</dbReference>
<reference evidence="3 4" key="1">
    <citation type="submission" date="2016-10" db="EMBL/GenBank/DDBJ databases">
        <authorList>
            <person name="de Groot N.N."/>
        </authorList>
    </citation>
    <scope>NUCLEOTIDE SEQUENCE [LARGE SCALE GENOMIC DNA]</scope>
    <source>
        <strain evidence="3 4">Nv1</strain>
    </source>
</reference>
<dbReference type="AlphaFoldDB" id="A0A1H7GVV9"/>
<dbReference type="RefSeq" id="WP_090826514.1">
    <property type="nucleotide sequence ID" value="NZ_FOBH01000001.1"/>
</dbReference>
<dbReference type="Gene3D" id="3.30.70.2880">
    <property type="match status" value="1"/>
</dbReference>
<evidence type="ECO:0000313" key="4">
    <source>
        <dbReference type="Proteomes" id="UP000198620"/>
    </source>
</evidence>
<gene>
    <name evidence="3" type="ORF">SAMN05216387_101397</name>
</gene>
<dbReference type="InterPro" id="IPR038367">
    <property type="entry name" value="PelD_GGDEF_sf"/>
</dbReference>
<dbReference type="Proteomes" id="UP000198620">
    <property type="component" value="Unassembled WGS sequence"/>
</dbReference>
<proteinExistence type="predicted"/>
<accession>A0A1H7GVV9</accession>
<evidence type="ECO:0000256" key="1">
    <source>
        <dbReference type="SAM" id="Phobius"/>
    </source>
</evidence>
<evidence type="ECO:0000259" key="2">
    <source>
        <dbReference type="Pfam" id="PF16963"/>
    </source>
</evidence>
<dbReference type="Pfam" id="PF16963">
    <property type="entry name" value="PelD_GGDEF"/>
    <property type="match status" value="1"/>
</dbReference>
<dbReference type="EMBL" id="FOBH01000001">
    <property type="protein sequence ID" value="SEK42139.1"/>
    <property type="molecule type" value="Genomic_DNA"/>
</dbReference>
<dbReference type="InterPro" id="IPR031583">
    <property type="entry name" value="PelD_GGDEF"/>
</dbReference>
<dbReference type="Gene3D" id="3.30.450.40">
    <property type="match status" value="1"/>
</dbReference>
<feature type="transmembrane region" description="Helical" evidence="1">
    <location>
        <begin position="88"/>
        <end position="106"/>
    </location>
</feature>
<organism evidence="3 4">
    <name type="scientific">Nitrosovibrio tenuis</name>
    <dbReference type="NCBI Taxonomy" id="1233"/>
    <lineage>
        <taxon>Bacteria</taxon>
        <taxon>Pseudomonadati</taxon>
        <taxon>Pseudomonadota</taxon>
        <taxon>Betaproteobacteria</taxon>
        <taxon>Nitrosomonadales</taxon>
        <taxon>Nitrosomonadaceae</taxon>
        <taxon>Nitrosovibrio</taxon>
    </lineage>
</organism>
<evidence type="ECO:0000313" key="3">
    <source>
        <dbReference type="EMBL" id="SEK42139.1"/>
    </source>
</evidence>
<feature type="transmembrane region" description="Helical" evidence="1">
    <location>
        <begin position="12"/>
        <end position="28"/>
    </location>
</feature>
<dbReference type="OrthoDB" id="5442761at2"/>
<keyword evidence="4" id="KW-1185">Reference proteome</keyword>
<sequence length="445" mass="50189">MLLEKVLKTRWIEPLVITLLLPIIGYVIDASDPFFINYHFPWLIIAPLLTSLRYGFVWGITSAALLISMIACVIYLGGPQVSFFPEEMIIGLLLLTVISAEFYESWARKINMLDYKYTHLKVRMDKFARSYHLIKASHYQLEQHLASQAKSLRLSLLDLKEKVLTLEQHKGEPLAGIGENILKILGSYMNVQMAGIYAVNEQREIGPKPVASLGQPCTLFASDPVIEEALRTGHVASIETEKNGAMAVVGVLVAIPLVDVYHKIWGMIVVNEMPLFALQESTMDFLAVLGGKVGDLIKRRAESCCNDTDGKKVFESRLRRILGEIKNLKTSAVTIATIISSEELQRKFLAKFQAELRGGDEILIVKDSWDRQVFLMLLPHTDENGANEFLNRIELSKSSAETVCHGLNRMAFSFHEGNIRVCIWTLSNKTSREKVLLEIDEFYQN</sequence>
<name>A0A1H7GVV9_9PROT</name>
<protein>
    <submittedName>
        <fullName evidence="3">PelD GGDEF domain-containing protein</fullName>
    </submittedName>
</protein>
<keyword evidence="1" id="KW-0472">Membrane</keyword>